<dbReference type="OrthoDB" id="1047367at2759"/>
<name>A0A9N9F3Y0_9GLOM</name>
<dbReference type="Pfam" id="PF09668">
    <property type="entry name" value="Asp_protease"/>
    <property type="match status" value="1"/>
</dbReference>
<dbReference type="PANTHER" id="PTHR15397">
    <property type="entry name" value="SODIUM-GLUCOSE COTRANSPORTER REGULATORY PROTEIN -RELATED"/>
    <property type="match status" value="1"/>
</dbReference>
<evidence type="ECO:0000313" key="4">
    <source>
        <dbReference type="Proteomes" id="UP000789706"/>
    </source>
</evidence>
<proteinExistence type="predicted"/>
<dbReference type="PANTHER" id="PTHR15397:SF3">
    <property type="entry name" value="DNA DAMAGE INDUCIBLE 1 HOMOLOG 2"/>
    <property type="match status" value="1"/>
</dbReference>
<sequence>MRLVDTRFKGIAKGVGTAKIIGRVHSADIRVGEDMYLAFELLFGLDMLRRHQACIDLKKDMLIINGKEIPFLPEHELPEDARNDETSPIIMSPSNSVSPAVASATSHSDLASSLNHASSLNLPPSNLPPSNLPPSNLPPSNLPPLNLAPPSQSSRGINNNSPSPQVTQSQYSEADISSLASMGISRADAIKLLDAANGNVEMAASLYFG</sequence>
<organism evidence="3 4">
    <name type="scientific">Diversispora eburnea</name>
    <dbReference type="NCBI Taxonomy" id="1213867"/>
    <lineage>
        <taxon>Eukaryota</taxon>
        <taxon>Fungi</taxon>
        <taxon>Fungi incertae sedis</taxon>
        <taxon>Mucoromycota</taxon>
        <taxon>Glomeromycotina</taxon>
        <taxon>Glomeromycetes</taxon>
        <taxon>Diversisporales</taxon>
        <taxon>Diversisporaceae</taxon>
        <taxon>Diversispora</taxon>
    </lineage>
</organism>
<accession>A0A9N9F3Y0</accession>
<dbReference type="GO" id="GO:0006508">
    <property type="term" value="P:proteolysis"/>
    <property type="evidence" value="ECO:0007669"/>
    <property type="project" value="InterPro"/>
</dbReference>
<reference evidence="3" key="1">
    <citation type="submission" date="2021-06" db="EMBL/GenBank/DDBJ databases">
        <authorList>
            <person name="Kallberg Y."/>
            <person name="Tangrot J."/>
            <person name="Rosling A."/>
        </authorList>
    </citation>
    <scope>NUCLEOTIDE SEQUENCE</scope>
    <source>
        <strain evidence="3">AZ414A</strain>
    </source>
</reference>
<dbReference type="Proteomes" id="UP000789706">
    <property type="component" value="Unassembled WGS sequence"/>
</dbReference>
<dbReference type="Gene3D" id="2.40.70.10">
    <property type="entry name" value="Acid Proteases"/>
    <property type="match status" value="1"/>
</dbReference>
<evidence type="ECO:0000256" key="1">
    <source>
        <dbReference type="SAM" id="MobiDB-lite"/>
    </source>
</evidence>
<dbReference type="AlphaFoldDB" id="A0A9N9F3Y0"/>
<dbReference type="SUPFAM" id="SSF46934">
    <property type="entry name" value="UBA-like"/>
    <property type="match status" value="1"/>
</dbReference>
<dbReference type="EMBL" id="CAJVPK010000413">
    <property type="protein sequence ID" value="CAG8507083.1"/>
    <property type="molecule type" value="Genomic_DNA"/>
</dbReference>
<dbReference type="InterPro" id="IPR021109">
    <property type="entry name" value="Peptidase_aspartic_dom_sf"/>
</dbReference>
<protein>
    <submittedName>
        <fullName evidence="3">1183_t:CDS:1</fullName>
    </submittedName>
</protein>
<dbReference type="Pfam" id="PF14555">
    <property type="entry name" value="UBA_4"/>
    <property type="match status" value="1"/>
</dbReference>
<feature type="domain" description="UBA" evidence="2">
    <location>
        <begin position="170"/>
        <end position="209"/>
    </location>
</feature>
<dbReference type="SMART" id="SM00165">
    <property type="entry name" value="UBA"/>
    <property type="match status" value="1"/>
</dbReference>
<dbReference type="Gene3D" id="1.10.8.10">
    <property type="entry name" value="DNA helicase RuvA subunit, C-terminal domain"/>
    <property type="match status" value="1"/>
</dbReference>
<feature type="compositionally biased region" description="Low complexity" evidence="1">
    <location>
        <begin position="143"/>
        <end position="154"/>
    </location>
</feature>
<evidence type="ECO:0000259" key="2">
    <source>
        <dbReference type="PROSITE" id="PS50030"/>
    </source>
</evidence>
<feature type="compositionally biased region" description="Basic and acidic residues" evidence="1">
    <location>
        <begin position="75"/>
        <end position="85"/>
    </location>
</feature>
<feature type="compositionally biased region" description="Polar residues" evidence="1">
    <location>
        <begin position="155"/>
        <end position="172"/>
    </location>
</feature>
<dbReference type="InterPro" id="IPR009060">
    <property type="entry name" value="UBA-like_sf"/>
</dbReference>
<feature type="region of interest" description="Disordered" evidence="1">
    <location>
        <begin position="75"/>
        <end position="172"/>
    </location>
</feature>
<feature type="compositionally biased region" description="Low complexity" evidence="1">
    <location>
        <begin position="92"/>
        <end position="124"/>
    </location>
</feature>
<gene>
    <name evidence="3" type="ORF">DEBURN_LOCUS4981</name>
</gene>
<dbReference type="InterPro" id="IPR015940">
    <property type="entry name" value="UBA"/>
</dbReference>
<keyword evidence="4" id="KW-1185">Reference proteome</keyword>
<comment type="caution">
    <text evidence="3">The sequence shown here is derived from an EMBL/GenBank/DDBJ whole genome shotgun (WGS) entry which is preliminary data.</text>
</comment>
<evidence type="ECO:0000313" key="3">
    <source>
        <dbReference type="EMBL" id="CAG8507083.1"/>
    </source>
</evidence>
<dbReference type="GO" id="GO:0004190">
    <property type="term" value="F:aspartic-type endopeptidase activity"/>
    <property type="evidence" value="ECO:0007669"/>
    <property type="project" value="InterPro"/>
</dbReference>
<dbReference type="InterPro" id="IPR019103">
    <property type="entry name" value="Peptidase_aspartic_DDI1-type"/>
</dbReference>
<feature type="compositionally biased region" description="Pro residues" evidence="1">
    <location>
        <begin position="125"/>
        <end position="142"/>
    </location>
</feature>
<dbReference type="PROSITE" id="PS50030">
    <property type="entry name" value="UBA"/>
    <property type="match status" value="1"/>
</dbReference>